<gene>
    <name evidence="3" type="ORF">PHYSODRAFT_296012</name>
</gene>
<dbReference type="Proteomes" id="UP000002640">
    <property type="component" value="Unassembled WGS sequence"/>
</dbReference>
<dbReference type="PANTHER" id="PTHR10153">
    <property type="entry name" value="SMALL CONDUCTANCE CALCIUM-ACTIVATED POTASSIUM CHANNEL"/>
    <property type="match status" value="1"/>
</dbReference>
<dbReference type="EMBL" id="JH159152">
    <property type="protein sequence ID" value="EGZ23711.1"/>
    <property type="molecule type" value="Genomic_DNA"/>
</dbReference>
<keyword evidence="4" id="KW-1185">Reference proteome</keyword>
<proteinExistence type="predicted"/>
<dbReference type="KEGG" id="psoj:PHYSODRAFT_296012"/>
<dbReference type="Gene3D" id="1.10.287.70">
    <property type="match status" value="1"/>
</dbReference>
<feature type="transmembrane region" description="Helical" evidence="1">
    <location>
        <begin position="86"/>
        <end position="106"/>
    </location>
</feature>
<accession>G4YVV7</accession>
<evidence type="ECO:0000256" key="1">
    <source>
        <dbReference type="SAM" id="Phobius"/>
    </source>
</evidence>
<dbReference type="InParanoid" id="G4YVV7"/>
<feature type="transmembrane region" description="Helical" evidence="1">
    <location>
        <begin position="272"/>
        <end position="291"/>
    </location>
</feature>
<feature type="transmembrane region" description="Helical" evidence="1">
    <location>
        <begin position="112"/>
        <end position="134"/>
    </location>
</feature>
<sequence>MLARRRSSARLDAERDAVELQVEDAFEQQHRRSEASDVALLRRKSFGYLPPNLPHTGKSLRVAKHVIQDVYSLQEMYDRQHAMENAACAIAMVGVVLVILDIEYVTSKNLKLALRIVNAVLTKFLLSLILWRFIMKRRILIRRNVLPPNVSFIRMHKQLLQLALELGACAIVVPPGTSGNFEVREWKYYTDDGSCGAPFVVKEGSCYLEYSYPFETLGLISLLRLYMIPRVVRNLSSFASYHTSYLGALHRVDTMTPLFAIKCFLQSHPFRLLLAAFLGTLVITSYAIAIVETPVNPTLAPLSNTMWLVALTMATVGYGDVVPLTTAGQALLVTGGMVSGILLVAALYLCTDISVNCVFDSISYRLQSAALFALLRRDERDKRFIYSLRRHQFDCQLHNACARTIQVAWRRYHAVEPGASPYRKGKSESVVFEAAYGCLTLHYYPVTPVCDSLYLCTSIQRELRKKSIGDYVSPEIGMLQCRDIWLSSLRQEQKSTLDRLRNVERRLDSLVAAATAAVNKPQ</sequence>
<feature type="domain" description="Potassium channel" evidence="2">
    <location>
        <begin position="300"/>
        <end position="347"/>
    </location>
</feature>
<dbReference type="AlphaFoldDB" id="G4YVV7"/>
<dbReference type="RefSeq" id="XP_009518999.1">
    <property type="nucleotide sequence ID" value="XM_009520704.1"/>
</dbReference>
<protein>
    <recommendedName>
        <fullName evidence="2">Potassium channel domain-containing protein</fullName>
    </recommendedName>
</protein>
<dbReference type="Pfam" id="PF07885">
    <property type="entry name" value="Ion_trans_2"/>
    <property type="match status" value="1"/>
</dbReference>
<dbReference type="InterPro" id="IPR013099">
    <property type="entry name" value="K_chnl_dom"/>
</dbReference>
<keyword evidence="1" id="KW-1133">Transmembrane helix</keyword>
<evidence type="ECO:0000313" key="4">
    <source>
        <dbReference type="Proteomes" id="UP000002640"/>
    </source>
</evidence>
<keyword evidence="1" id="KW-0812">Transmembrane</keyword>
<dbReference type="GeneID" id="20641326"/>
<name>G4YVV7_PHYSP</name>
<dbReference type="InterPro" id="IPR015449">
    <property type="entry name" value="K_chnl_Ca-activ_SK"/>
</dbReference>
<feature type="transmembrane region" description="Helical" evidence="1">
    <location>
        <begin position="330"/>
        <end position="349"/>
    </location>
</feature>
<keyword evidence="1" id="KW-0472">Membrane</keyword>
<evidence type="ECO:0000259" key="2">
    <source>
        <dbReference type="Pfam" id="PF07885"/>
    </source>
</evidence>
<dbReference type="SUPFAM" id="SSF81324">
    <property type="entry name" value="Voltage-gated potassium channels"/>
    <property type="match status" value="1"/>
</dbReference>
<dbReference type="GO" id="GO:0016286">
    <property type="term" value="F:small conductance calcium-activated potassium channel activity"/>
    <property type="evidence" value="ECO:0007669"/>
    <property type="project" value="InterPro"/>
</dbReference>
<reference evidence="3 4" key="1">
    <citation type="journal article" date="2006" name="Science">
        <title>Phytophthora genome sequences uncover evolutionary origins and mechanisms of pathogenesis.</title>
        <authorList>
            <person name="Tyler B.M."/>
            <person name="Tripathy S."/>
            <person name="Zhang X."/>
            <person name="Dehal P."/>
            <person name="Jiang R.H."/>
            <person name="Aerts A."/>
            <person name="Arredondo F.D."/>
            <person name="Baxter L."/>
            <person name="Bensasson D."/>
            <person name="Beynon J.L."/>
            <person name="Chapman J."/>
            <person name="Damasceno C.M."/>
            <person name="Dorrance A.E."/>
            <person name="Dou D."/>
            <person name="Dickerman A.W."/>
            <person name="Dubchak I.L."/>
            <person name="Garbelotto M."/>
            <person name="Gijzen M."/>
            <person name="Gordon S.G."/>
            <person name="Govers F."/>
            <person name="Grunwald N.J."/>
            <person name="Huang W."/>
            <person name="Ivors K.L."/>
            <person name="Jones R.W."/>
            <person name="Kamoun S."/>
            <person name="Krampis K."/>
            <person name="Lamour K.H."/>
            <person name="Lee M.K."/>
            <person name="McDonald W.H."/>
            <person name="Medina M."/>
            <person name="Meijer H.J."/>
            <person name="Nordberg E.K."/>
            <person name="Maclean D.J."/>
            <person name="Ospina-Giraldo M.D."/>
            <person name="Morris P.F."/>
            <person name="Phuntumart V."/>
            <person name="Putnam N.H."/>
            <person name="Rash S."/>
            <person name="Rose J.K."/>
            <person name="Sakihama Y."/>
            <person name="Salamov A.A."/>
            <person name="Savidor A."/>
            <person name="Scheuring C.F."/>
            <person name="Smith B.M."/>
            <person name="Sobral B.W."/>
            <person name="Terry A."/>
            <person name="Torto-Alalibo T.A."/>
            <person name="Win J."/>
            <person name="Xu Z."/>
            <person name="Zhang H."/>
            <person name="Grigoriev I.V."/>
            <person name="Rokhsar D.S."/>
            <person name="Boore J.L."/>
        </authorList>
    </citation>
    <scope>NUCLEOTIDE SEQUENCE [LARGE SCALE GENOMIC DNA]</scope>
    <source>
        <strain evidence="3 4">P6497</strain>
    </source>
</reference>
<evidence type="ECO:0000313" key="3">
    <source>
        <dbReference type="EMBL" id="EGZ23711.1"/>
    </source>
</evidence>
<dbReference type="OMA" id="PPCQWPP"/>
<dbReference type="GO" id="GO:0016020">
    <property type="term" value="C:membrane"/>
    <property type="evidence" value="ECO:0007669"/>
    <property type="project" value="InterPro"/>
</dbReference>
<organism evidence="3 4">
    <name type="scientific">Phytophthora sojae (strain P6497)</name>
    <name type="common">Soybean stem and root rot agent</name>
    <name type="synonym">Phytophthora megasperma f. sp. glycines</name>
    <dbReference type="NCBI Taxonomy" id="1094619"/>
    <lineage>
        <taxon>Eukaryota</taxon>
        <taxon>Sar</taxon>
        <taxon>Stramenopiles</taxon>
        <taxon>Oomycota</taxon>
        <taxon>Peronosporomycetes</taxon>
        <taxon>Peronosporales</taxon>
        <taxon>Peronosporaceae</taxon>
        <taxon>Phytophthora</taxon>
    </lineage>
</organism>